<sequence length="127" mass="14664">MKKYVAVLLTILTLQILAGCEKEQETLERIVEHINILEKELPNEDQEYLANNLLAVKTGELPSSPTGVASWYNHDGKLDESYAFTLDEYFYLSRELVMKHTDGKLIGQYYVDENFDVYYFGGRDESN</sequence>
<dbReference type="Proteomes" id="UP000183255">
    <property type="component" value="Unassembled WGS sequence"/>
</dbReference>
<dbReference type="EMBL" id="FNDZ01000009">
    <property type="protein sequence ID" value="SDJ18387.1"/>
    <property type="molecule type" value="Genomic_DNA"/>
</dbReference>
<protein>
    <submittedName>
        <fullName evidence="1">Uncharacterized protein</fullName>
    </submittedName>
</protein>
<dbReference type="AlphaFoldDB" id="A0A1G8RN21"/>
<dbReference type="PROSITE" id="PS51257">
    <property type="entry name" value="PROKAR_LIPOPROTEIN"/>
    <property type="match status" value="1"/>
</dbReference>
<reference evidence="1 2" key="1">
    <citation type="submission" date="2016-10" db="EMBL/GenBank/DDBJ databases">
        <authorList>
            <person name="de Groot N.N."/>
        </authorList>
    </citation>
    <scope>NUCLEOTIDE SEQUENCE [LARGE SCALE GENOMIC DNA]</scope>
    <source>
        <strain evidence="1 2">CGMCC 1.5058</strain>
    </source>
</reference>
<gene>
    <name evidence="1" type="ORF">SAMN05421804_10928</name>
</gene>
<evidence type="ECO:0000313" key="1">
    <source>
        <dbReference type="EMBL" id="SDJ18387.1"/>
    </source>
</evidence>
<proteinExistence type="predicted"/>
<dbReference type="RefSeq" id="WP_031577334.1">
    <property type="nucleotide sequence ID" value="NZ_FNDZ01000009.1"/>
</dbReference>
<organism evidence="1 2">
    <name type="scientific">Proteiniclasticum ruminis</name>
    <dbReference type="NCBI Taxonomy" id="398199"/>
    <lineage>
        <taxon>Bacteria</taxon>
        <taxon>Bacillati</taxon>
        <taxon>Bacillota</taxon>
        <taxon>Clostridia</taxon>
        <taxon>Eubacteriales</taxon>
        <taxon>Clostridiaceae</taxon>
        <taxon>Proteiniclasticum</taxon>
    </lineage>
</organism>
<accession>A0A1G8RN21</accession>
<evidence type="ECO:0000313" key="2">
    <source>
        <dbReference type="Proteomes" id="UP000183255"/>
    </source>
</evidence>
<name>A0A1G8RN21_9CLOT</name>